<dbReference type="AlphaFoldDB" id="A0A6J4KA43"/>
<feature type="region of interest" description="Disordered" evidence="1">
    <location>
        <begin position="1"/>
        <end position="22"/>
    </location>
</feature>
<name>A0A6J4KA43_9BACT</name>
<evidence type="ECO:0000313" key="2">
    <source>
        <dbReference type="EMBL" id="CAA9299423.1"/>
    </source>
</evidence>
<organism evidence="2">
    <name type="scientific">uncultured Armatimonadetes bacterium</name>
    <dbReference type="NCBI Taxonomy" id="157466"/>
    <lineage>
        <taxon>Bacteria</taxon>
        <taxon>Bacillati</taxon>
        <taxon>Armatimonadota</taxon>
        <taxon>environmental samples</taxon>
    </lineage>
</organism>
<gene>
    <name evidence="2" type="ORF">AVDCRST_MAG63-5066</name>
</gene>
<accession>A0A6J4KA43</accession>
<evidence type="ECO:0000256" key="1">
    <source>
        <dbReference type="SAM" id="MobiDB-lite"/>
    </source>
</evidence>
<proteinExistence type="predicted"/>
<dbReference type="EMBL" id="CADCTO010000707">
    <property type="protein sequence ID" value="CAA9299423.1"/>
    <property type="molecule type" value="Genomic_DNA"/>
</dbReference>
<sequence>MDDERDGGPVDRSFDEVRGGDVTECDHIRSYRTVKKGPRH</sequence>
<reference evidence="2" key="1">
    <citation type="submission" date="2020-02" db="EMBL/GenBank/DDBJ databases">
        <authorList>
            <person name="Meier V. D."/>
        </authorList>
    </citation>
    <scope>NUCLEOTIDE SEQUENCE</scope>
    <source>
        <strain evidence="2">AVDCRST_MAG63</strain>
    </source>
</reference>
<protein>
    <submittedName>
        <fullName evidence="2">Uncharacterized protein</fullName>
    </submittedName>
</protein>